<dbReference type="InterPro" id="IPR000412">
    <property type="entry name" value="ABC_2_transport"/>
</dbReference>
<feature type="transmembrane region" description="Helical" evidence="6">
    <location>
        <begin position="42"/>
        <end position="65"/>
    </location>
</feature>
<dbReference type="PROSITE" id="PS51012">
    <property type="entry name" value="ABC_TM2"/>
    <property type="match status" value="1"/>
</dbReference>
<keyword evidence="4 6" id="KW-0472">Membrane</keyword>
<keyword evidence="5" id="KW-0046">Antibiotic resistance</keyword>
<dbReference type="Pfam" id="PF01061">
    <property type="entry name" value="ABC2_membrane"/>
    <property type="match status" value="1"/>
</dbReference>
<evidence type="ECO:0000256" key="2">
    <source>
        <dbReference type="ARBA" id="ARBA00022692"/>
    </source>
</evidence>
<dbReference type="Proteomes" id="UP000652354">
    <property type="component" value="Unassembled WGS sequence"/>
</dbReference>
<gene>
    <name evidence="8" type="ORF">Dac01nite_17070</name>
</gene>
<keyword evidence="9" id="KW-1185">Reference proteome</keyword>
<keyword evidence="2 6" id="KW-0812">Transmembrane</keyword>
<evidence type="ECO:0000313" key="9">
    <source>
        <dbReference type="Proteomes" id="UP000652354"/>
    </source>
</evidence>
<evidence type="ECO:0000256" key="1">
    <source>
        <dbReference type="ARBA" id="ARBA00004141"/>
    </source>
</evidence>
<comment type="caution">
    <text evidence="8">The sequence shown here is derived from an EMBL/GenBank/DDBJ whole genome shotgun (WGS) entry which is preliminary data.</text>
</comment>
<dbReference type="AlphaFoldDB" id="A0A919UKG9"/>
<feature type="transmembrane region" description="Helical" evidence="6">
    <location>
        <begin position="154"/>
        <end position="177"/>
    </location>
</feature>
<feature type="transmembrane region" description="Helical" evidence="6">
    <location>
        <begin position="71"/>
        <end position="97"/>
    </location>
</feature>
<evidence type="ECO:0000259" key="7">
    <source>
        <dbReference type="PROSITE" id="PS51012"/>
    </source>
</evidence>
<accession>A0A919UKG9</accession>
<feature type="domain" description="ABC transmembrane type-2" evidence="7">
    <location>
        <begin position="40"/>
        <end position="268"/>
    </location>
</feature>
<evidence type="ECO:0000256" key="5">
    <source>
        <dbReference type="ARBA" id="ARBA00023251"/>
    </source>
</evidence>
<feature type="transmembrane region" description="Helical" evidence="6">
    <location>
        <begin position="118"/>
        <end position="142"/>
    </location>
</feature>
<dbReference type="InterPro" id="IPR051784">
    <property type="entry name" value="Nod_factor_ABC_transporter"/>
</dbReference>
<evidence type="ECO:0000313" key="8">
    <source>
        <dbReference type="EMBL" id="GIG54955.1"/>
    </source>
</evidence>
<evidence type="ECO:0000256" key="3">
    <source>
        <dbReference type="ARBA" id="ARBA00022989"/>
    </source>
</evidence>
<dbReference type="EMBL" id="BONR01000003">
    <property type="protein sequence ID" value="GIG54955.1"/>
    <property type="molecule type" value="Genomic_DNA"/>
</dbReference>
<keyword evidence="3 6" id="KW-1133">Transmembrane helix</keyword>
<dbReference type="RefSeq" id="WP_203655973.1">
    <property type="nucleotide sequence ID" value="NZ_BONR01000003.1"/>
</dbReference>
<organism evidence="8 9">
    <name type="scientific">Demequina activiva</name>
    <dbReference type="NCBI Taxonomy" id="1582364"/>
    <lineage>
        <taxon>Bacteria</taxon>
        <taxon>Bacillati</taxon>
        <taxon>Actinomycetota</taxon>
        <taxon>Actinomycetes</taxon>
        <taxon>Micrococcales</taxon>
        <taxon>Demequinaceae</taxon>
        <taxon>Demequina</taxon>
    </lineage>
</organism>
<reference evidence="8" key="1">
    <citation type="submission" date="2021-01" db="EMBL/GenBank/DDBJ databases">
        <title>Whole genome shotgun sequence of Demequina activiva NBRC 110675.</title>
        <authorList>
            <person name="Komaki H."/>
            <person name="Tamura T."/>
        </authorList>
    </citation>
    <scope>NUCLEOTIDE SEQUENCE</scope>
    <source>
        <strain evidence="8">NBRC 110675</strain>
    </source>
</reference>
<keyword evidence="6" id="KW-1003">Cell membrane</keyword>
<dbReference type="InterPro" id="IPR013525">
    <property type="entry name" value="ABC2_TM"/>
</dbReference>
<evidence type="ECO:0000256" key="4">
    <source>
        <dbReference type="ARBA" id="ARBA00023136"/>
    </source>
</evidence>
<keyword evidence="6" id="KW-0813">Transport</keyword>
<dbReference type="GO" id="GO:0043190">
    <property type="term" value="C:ATP-binding cassette (ABC) transporter complex"/>
    <property type="evidence" value="ECO:0007669"/>
    <property type="project" value="InterPro"/>
</dbReference>
<evidence type="ECO:0000256" key="6">
    <source>
        <dbReference type="RuleBase" id="RU361157"/>
    </source>
</evidence>
<dbReference type="PIRSF" id="PIRSF006648">
    <property type="entry name" value="DrrB"/>
    <property type="match status" value="1"/>
</dbReference>
<dbReference type="GO" id="GO:0140359">
    <property type="term" value="F:ABC-type transporter activity"/>
    <property type="evidence" value="ECO:0007669"/>
    <property type="project" value="InterPro"/>
</dbReference>
<proteinExistence type="inferred from homology"/>
<sequence length="269" mass="29072">MTTADVTREVTPIPAGPLDLLRHSWVLAKRSLVKTWRTPEGLIDVTLAPIMFTLLFTFIFGGAIAGSTSEYLVFLIPGLIGQNIAFSSVGIGIQLNSDMEKGIFDRFRSLPISRISPLLGAALGDIVRYVLLIGIMVGTGSVLGYRITTDPLSFLAGCLLAILFALSLAWAPMLVGLVARSERAVQGIVFMTLFPLTFASNAFVDPSTMPSWLEAFSNANPLSHLIESLRALWSGTGEWQGPVTSTLVWCAILVAIFAPLAIRAYNRKT</sequence>
<comment type="subcellular location">
    <subcellularLocation>
        <location evidence="6">Cell membrane</location>
        <topology evidence="6">Multi-pass membrane protein</topology>
    </subcellularLocation>
    <subcellularLocation>
        <location evidence="1">Membrane</location>
        <topology evidence="1">Multi-pass membrane protein</topology>
    </subcellularLocation>
</comment>
<dbReference type="InterPro" id="IPR047817">
    <property type="entry name" value="ABC2_TM_bact-type"/>
</dbReference>
<dbReference type="PANTHER" id="PTHR43229:SF2">
    <property type="entry name" value="NODULATION PROTEIN J"/>
    <property type="match status" value="1"/>
</dbReference>
<comment type="caution">
    <text evidence="6">Lacks conserved residue(s) required for the propagation of feature annotation.</text>
</comment>
<name>A0A919UKG9_9MICO</name>
<dbReference type="PANTHER" id="PTHR43229">
    <property type="entry name" value="NODULATION PROTEIN J"/>
    <property type="match status" value="1"/>
</dbReference>
<dbReference type="GO" id="GO:0046677">
    <property type="term" value="P:response to antibiotic"/>
    <property type="evidence" value="ECO:0007669"/>
    <property type="project" value="UniProtKB-KW"/>
</dbReference>
<protein>
    <recommendedName>
        <fullName evidence="6">Transport permease protein</fullName>
    </recommendedName>
</protein>
<comment type="similarity">
    <text evidence="6">Belongs to the ABC-2 integral membrane protein family.</text>
</comment>
<feature type="transmembrane region" description="Helical" evidence="6">
    <location>
        <begin position="246"/>
        <end position="265"/>
    </location>
</feature>